<dbReference type="PANTHER" id="PTHR46972:SF1">
    <property type="entry name" value="FAD DEPENDENT OXIDOREDUCTASE DOMAIN-CONTAINING PROTEIN"/>
    <property type="match status" value="1"/>
</dbReference>
<dbReference type="InterPro" id="IPR036188">
    <property type="entry name" value="FAD/NAD-bd_sf"/>
</dbReference>
<keyword evidence="3" id="KW-0560">Oxidoreductase</keyword>
<evidence type="ECO:0000313" key="8">
    <source>
        <dbReference type="EMBL" id="SLM36141.1"/>
    </source>
</evidence>
<dbReference type="Pfam" id="PF01494">
    <property type="entry name" value="FAD_binding_3"/>
    <property type="match status" value="1"/>
</dbReference>
<keyword evidence="2" id="KW-0274">FAD</keyword>
<organism evidence="8 9">
    <name type="scientific">Lasallia pustulata</name>
    <dbReference type="NCBI Taxonomy" id="136370"/>
    <lineage>
        <taxon>Eukaryota</taxon>
        <taxon>Fungi</taxon>
        <taxon>Dikarya</taxon>
        <taxon>Ascomycota</taxon>
        <taxon>Pezizomycotina</taxon>
        <taxon>Lecanoromycetes</taxon>
        <taxon>OSLEUM clade</taxon>
        <taxon>Umbilicariomycetidae</taxon>
        <taxon>Umbilicariales</taxon>
        <taxon>Umbilicariaceae</taxon>
        <taxon>Lasallia</taxon>
    </lineage>
</organism>
<keyword evidence="5" id="KW-0812">Transmembrane</keyword>
<dbReference type="GO" id="GO:0071949">
    <property type="term" value="F:FAD binding"/>
    <property type="evidence" value="ECO:0007669"/>
    <property type="project" value="InterPro"/>
</dbReference>
<evidence type="ECO:0000313" key="9">
    <source>
        <dbReference type="Proteomes" id="UP000192927"/>
    </source>
</evidence>
<name>A0A1W5CZ96_9LECA</name>
<feature type="chain" id="PRO_5012054490" evidence="6">
    <location>
        <begin position="21"/>
        <end position="429"/>
    </location>
</feature>
<dbReference type="Proteomes" id="UP000192927">
    <property type="component" value="Unassembled WGS sequence"/>
</dbReference>
<sequence length="429" mass="48183">MASPPKIAIICAGSAGLTLARLLHMSEAKVDLTLYERDASPISRPDQGGTLDLHTDTGLAVLRKCGLWDSFRKHARYDGEELIMADKNATELAHRRGGEKSGYDRPEIDRERLKEILLESVPEECVRWGRHLREVTENGMLRFDGREEMEGPFDLVVGADGAWSKVRGRLNGLKPAYSGVSGYEMEIMEPARTCPHVDKMVGRGAFCGISDRKFLNAQRMGNDNIKVRSFFLCPEGEAKEMLDKYGKKGTLEKILERYVDWAPEMTELLRQGDLDGLKHWTLYELPVGCKWEHKKGFTLIGDAASLATPFSGEGVNKAMKDSLELAELIEKSRDPNDDLTLDQAVLLYEQLMFPRAEKIQAMTMNFKQIAFGPDAPIGLMTGMLKTVASDSPSMLMKMLGTAPVLAAVFSYFWIRMQVGWAVRRLWRRT</sequence>
<evidence type="ECO:0000256" key="5">
    <source>
        <dbReference type="SAM" id="Phobius"/>
    </source>
</evidence>
<reference evidence="9" key="1">
    <citation type="submission" date="2017-03" db="EMBL/GenBank/DDBJ databases">
        <authorList>
            <person name="Sharma R."/>
            <person name="Thines M."/>
        </authorList>
    </citation>
    <scope>NUCLEOTIDE SEQUENCE [LARGE SCALE GENOMIC DNA]</scope>
</reference>
<dbReference type="GO" id="GO:0004497">
    <property type="term" value="F:monooxygenase activity"/>
    <property type="evidence" value="ECO:0007669"/>
    <property type="project" value="UniProtKB-KW"/>
</dbReference>
<dbReference type="Gene3D" id="3.50.50.60">
    <property type="entry name" value="FAD/NAD(P)-binding domain"/>
    <property type="match status" value="1"/>
</dbReference>
<evidence type="ECO:0000256" key="4">
    <source>
        <dbReference type="ARBA" id="ARBA00023033"/>
    </source>
</evidence>
<feature type="signal peptide" evidence="6">
    <location>
        <begin position="1"/>
        <end position="20"/>
    </location>
</feature>
<accession>A0A1W5CZ96</accession>
<evidence type="ECO:0000256" key="6">
    <source>
        <dbReference type="SAM" id="SignalP"/>
    </source>
</evidence>
<proteinExistence type="predicted"/>
<keyword evidence="5" id="KW-0472">Membrane</keyword>
<evidence type="ECO:0000256" key="1">
    <source>
        <dbReference type="ARBA" id="ARBA00022630"/>
    </source>
</evidence>
<feature type="domain" description="FAD-binding" evidence="7">
    <location>
        <begin position="7"/>
        <end position="328"/>
    </location>
</feature>
<keyword evidence="4 8" id="KW-0503">Monooxygenase</keyword>
<keyword evidence="6" id="KW-0732">Signal</keyword>
<dbReference type="EMBL" id="FWEW01000900">
    <property type="protein sequence ID" value="SLM36141.1"/>
    <property type="molecule type" value="Genomic_DNA"/>
</dbReference>
<dbReference type="InterPro" id="IPR002938">
    <property type="entry name" value="FAD-bd"/>
</dbReference>
<keyword evidence="9" id="KW-1185">Reference proteome</keyword>
<keyword evidence="5" id="KW-1133">Transmembrane helix</keyword>
<evidence type="ECO:0000259" key="7">
    <source>
        <dbReference type="Pfam" id="PF01494"/>
    </source>
</evidence>
<feature type="transmembrane region" description="Helical" evidence="5">
    <location>
        <begin position="394"/>
        <end position="414"/>
    </location>
</feature>
<dbReference type="PRINTS" id="PR00420">
    <property type="entry name" value="RNGMNOXGNASE"/>
</dbReference>
<dbReference type="SUPFAM" id="SSF51905">
    <property type="entry name" value="FAD/NAD(P)-binding domain"/>
    <property type="match status" value="1"/>
</dbReference>
<dbReference type="PANTHER" id="PTHR46972">
    <property type="entry name" value="MONOOXYGENASE ASQM-RELATED"/>
    <property type="match status" value="1"/>
</dbReference>
<evidence type="ECO:0000256" key="3">
    <source>
        <dbReference type="ARBA" id="ARBA00023002"/>
    </source>
</evidence>
<keyword evidence="1" id="KW-0285">Flavoprotein</keyword>
<protein>
    <submittedName>
        <fullName evidence="8">Monooxygenase, FAD-binding</fullName>
    </submittedName>
</protein>
<dbReference type="AlphaFoldDB" id="A0A1W5CZ96"/>
<evidence type="ECO:0000256" key="2">
    <source>
        <dbReference type="ARBA" id="ARBA00022827"/>
    </source>
</evidence>